<protein>
    <recommendedName>
        <fullName evidence="2">JmjC domain-containing protein</fullName>
    </recommendedName>
</protein>
<organism evidence="3 4">
    <name type="scientific">Exaiptasia diaphana</name>
    <name type="common">Tropical sea anemone</name>
    <name type="synonym">Aiptasia pulchella</name>
    <dbReference type="NCBI Taxonomy" id="2652724"/>
    <lineage>
        <taxon>Eukaryota</taxon>
        <taxon>Metazoa</taxon>
        <taxon>Cnidaria</taxon>
        <taxon>Anthozoa</taxon>
        <taxon>Hexacorallia</taxon>
        <taxon>Actiniaria</taxon>
        <taxon>Aiptasiidae</taxon>
        <taxon>Exaiptasia</taxon>
    </lineage>
</organism>
<dbReference type="OMA" id="FWWHYIE"/>
<dbReference type="RefSeq" id="XP_020897840.1">
    <property type="nucleotide sequence ID" value="XM_021042181.2"/>
</dbReference>
<dbReference type="OrthoDB" id="47172at2759"/>
<sequence>MLLFPLILLLQTSSTALRTNKICIQERGYTLNTSTAKRDDFYQACTRKCKTCSKPFPPDPRFKGRYSFPVKSIGRKNCDDPEAIAMIEKGIPLILKNCSFARSAHKWTVDYLNENLKDKDHITYVASQRRFLFYDEDKLIDNYKNWTPPHEKRLMYFHEFLKMARALKKANNGTLSYFQSPLYNIEGVSPALEKDINAFDYSWLLDIVSRLGWGDEVINLLFIGMSDVVTPAHYDILENFFVQIAGYKRVILFRPDYFKSLYPFPVGHPHDRQSQVNFDNPNFEKFPNFLDIEGLEAVVGPGDVLYIPIYWWHYVESERNNMTVSVNFWFNHKNDTMESTLNGTNSATHFTNHLKNVTPHSAKRTSVAGIEDLVLKREIESLIYETTKDHSKVVQVLKEIIAGRFGFVEKGTSASNP</sequence>
<dbReference type="PANTHER" id="PTHR12461:SF105">
    <property type="entry name" value="HYPOXIA-INDUCIBLE FACTOR 1-ALPHA INHIBITOR"/>
    <property type="match status" value="1"/>
</dbReference>
<feature type="signal peptide" evidence="1">
    <location>
        <begin position="1"/>
        <end position="16"/>
    </location>
</feature>
<dbReference type="Gene3D" id="2.60.120.10">
    <property type="entry name" value="Jelly Rolls"/>
    <property type="match status" value="1"/>
</dbReference>
<dbReference type="Proteomes" id="UP000887567">
    <property type="component" value="Unplaced"/>
</dbReference>
<dbReference type="GO" id="GO:0045746">
    <property type="term" value="P:negative regulation of Notch signaling pathway"/>
    <property type="evidence" value="ECO:0007669"/>
    <property type="project" value="TreeGrafter"/>
</dbReference>
<dbReference type="GO" id="GO:0036139">
    <property type="term" value="F:peptidyl-histidine dioxygenase activity"/>
    <property type="evidence" value="ECO:0007669"/>
    <property type="project" value="TreeGrafter"/>
</dbReference>
<dbReference type="PANTHER" id="PTHR12461">
    <property type="entry name" value="HYPOXIA-INDUCIBLE FACTOR 1 ALPHA INHIBITOR-RELATED"/>
    <property type="match status" value="1"/>
</dbReference>
<dbReference type="InterPro" id="IPR041667">
    <property type="entry name" value="Cupin_8"/>
</dbReference>
<dbReference type="GO" id="GO:0036140">
    <property type="term" value="F:[protein]-asparagine 3-dioxygenase activity"/>
    <property type="evidence" value="ECO:0007669"/>
    <property type="project" value="TreeGrafter"/>
</dbReference>
<feature type="domain" description="JmjC" evidence="2">
    <location>
        <begin position="191"/>
        <end position="345"/>
    </location>
</feature>
<dbReference type="AlphaFoldDB" id="A0A913X2D2"/>
<keyword evidence="1" id="KW-0732">Signal</keyword>
<evidence type="ECO:0000313" key="3">
    <source>
        <dbReference type="EnsemblMetazoa" id="XP_020897840.1"/>
    </source>
</evidence>
<dbReference type="RefSeq" id="XP_028514210.1">
    <property type="nucleotide sequence ID" value="XM_028658409.1"/>
</dbReference>
<dbReference type="GO" id="GO:0071532">
    <property type="term" value="F:ankyrin repeat binding"/>
    <property type="evidence" value="ECO:0007669"/>
    <property type="project" value="TreeGrafter"/>
</dbReference>
<dbReference type="InterPro" id="IPR003347">
    <property type="entry name" value="JmjC_dom"/>
</dbReference>
<feature type="chain" id="PRO_5038275435" description="JmjC domain-containing protein" evidence="1">
    <location>
        <begin position="17"/>
        <end position="417"/>
    </location>
</feature>
<dbReference type="GeneID" id="110236639"/>
<dbReference type="KEGG" id="epa:110236639"/>
<evidence type="ECO:0000259" key="2">
    <source>
        <dbReference type="PROSITE" id="PS51184"/>
    </source>
</evidence>
<dbReference type="Pfam" id="PF13621">
    <property type="entry name" value="Cupin_8"/>
    <property type="match status" value="1"/>
</dbReference>
<dbReference type="PROSITE" id="PS51184">
    <property type="entry name" value="JMJC"/>
    <property type="match status" value="1"/>
</dbReference>
<accession>A0A913X2D2</accession>
<evidence type="ECO:0000313" key="4">
    <source>
        <dbReference type="Proteomes" id="UP000887567"/>
    </source>
</evidence>
<dbReference type="EnsemblMetazoa" id="XM_028658409.1">
    <property type="protein sequence ID" value="XP_028514210.1"/>
    <property type="gene ID" value="LOC110236639"/>
</dbReference>
<dbReference type="GO" id="GO:0005737">
    <property type="term" value="C:cytoplasm"/>
    <property type="evidence" value="ECO:0007669"/>
    <property type="project" value="TreeGrafter"/>
</dbReference>
<evidence type="ECO:0000256" key="1">
    <source>
        <dbReference type="SAM" id="SignalP"/>
    </source>
</evidence>
<proteinExistence type="predicted"/>
<reference evidence="3" key="1">
    <citation type="submission" date="2022-11" db="UniProtKB">
        <authorList>
            <consortium name="EnsemblMetazoa"/>
        </authorList>
    </citation>
    <scope>IDENTIFICATION</scope>
</reference>
<dbReference type="InterPro" id="IPR014710">
    <property type="entry name" value="RmlC-like_jellyroll"/>
</dbReference>
<dbReference type="GO" id="GO:0005634">
    <property type="term" value="C:nucleus"/>
    <property type="evidence" value="ECO:0007669"/>
    <property type="project" value="TreeGrafter"/>
</dbReference>
<dbReference type="EnsemblMetazoa" id="XM_021042181.2">
    <property type="protein sequence ID" value="XP_020897840.1"/>
    <property type="gene ID" value="LOC110236639"/>
</dbReference>
<name>A0A913X2D2_EXADI</name>
<dbReference type="SMART" id="SM00558">
    <property type="entry name" value="JmjC"/>
    <property type="match status" value="1"/>
</dbReference>
<dbReference type="FunFam" id="2.60.120.10:FF:000042">
    <property type="entry name" value="Hypoxia-inducible factor 1-alpha inhibitor"/>
    <property type="match status" value="1"/>
</dbReference>
<dbReference type="SUPFAM" id="SSF51197">
    <property type="entry name" value="Clavaminate synthase-like"/>
    <property type="match status" value="1"/>
</dbReference>
<keyword evidence="4" id="KW-1185">Reference proteome</keyword>